<sequence length="33" mass="3860">MPDEDVLAFAISDNRIILTLNRSDLIRVYRPSR</sequence>
<proteinExistence type="predicted"/>
<dbReference type="Proteomes" id="UP000753908">
    <property type="component" value="Unassembled WGS sequence"/>
</dbReference>
<accession>A0A951PKI1</accession>
<organism evidence="1 2">
    <name type="scientific">Symplocastrum torsivum CPER-KK1</name>
    <dbReference type="NCBI Taxonomy" id="450513"/>
    <lineage>
        <taxon>Bacteria</taxon>
        <taxon>Bacillati</taxon>
        <taxon>Cyanobacteriota</taxon>
        <taxon>Cyanophyceae</taxon>
        <taxon>Oscillatoriophycideae</taxon>
        <taxon>Oscillatoriales</taxon>
        <taxon>Microcoleaceae</taxon>
        <taxon>Symplocastrum</taxon>
    </lineage>
</organism>
<evidence type="ECO:0000313" key="1">
    <source>
        <dbReference type="EMBL" id="MBW4544849.1"/>
    </source>
</evidence>
<dbReference type="EMBL" id="JAHHIF010000011">
    <property type="protein sequence ID" value="MBW4544849.1"/>
    <property type="molecule type" value="Genomic_DNA"/>
</dbReference>
<comment type="caution">
    <text evidence="1">The sequence shown here is derived from an EMBL/GenBank/DDBJ whole genome shotgun (WGS) entry which is preliminary data.</text>
</comment>
<protein>
    <recommendedName>
        <fullName evidence="3">DUF5615 domain-containing protein</fullName>
    </recommendedName>
</protein>
<evidence type="ECO:0008006" key="3">
    <source>
        <dbReference type="Google" id="ProtNLM"/>
    </source>
</evidence>
<reference evidence="1" key="2">
    <citation type="journal article" date="2022" name="Microbiol. Resour. Announc.">
        <title>Metagenome Sequencing to Explore Phylogenomics of Terrestrial Cyanobacteria.</title>
        <authorList>
            <person name="Ward R.D."/>
            <person name="Stajich J.E."/>
            <person name="Johansen J.R."/>
            <person name="Huntemann M."/>
            <person name="Clum A."/>
            <person name="Foster B."/>
            <person name="Foster B."/>
            <person name="Roux S."/>
            <person name="Palaniappan K."/>
            <person name="Varghese N."/>
            <person name="Mukherjee S."/>
            <person name="Reddy T.B.K."/>
            <person name="Daum C."/>
            <person name="Copeland A."/>
            <person name="Chen I.A."/>
            <person name="Ivanova N.N."/>
            <person name="Kyrpides N.C."/>
            <person name="Shapiro N."/>
            <person name="Eloe-Fadrosh E.A."/>
            <person name="Pietrasiak N."/>
        </authorList>
    </citation>
    <scope>NUCLEOTIDE SEQUENCE</scope>
    <source>
        <strain evidence="1">CPER-KK1</strain>
    </source>
</reference>
<name>A0A951PKI1_9CYAN</name>
<gene>
    <name evidence="1" type="ORF">KME25_10460</name>
</gene>
<dbReference type="AlphaFoldDB" id="A0A951PKI1"/>
<evidence type="ECO:0000313" key="2">
    <source>
        <dbReference type="Proteomes" id="UP000753908"/>
    </source>
</evidence>
<reference evidence="1" key="1">
    <citation type="submission" date="2021-05" db="EMBL/GenBank/DDBJ databases">
        <authorList>
            <person name="Pietrasiak N."/>
            <person name="Ward R."/>
            <person name="Stajich J.E."/>
            <person name="Kurbessoian T."/>
        </authorList>
    </citation>
    <scope>NUCLEOTIDE SEQUENCE</scope>
    <source>
        <strain evidence="1">CPER-KK1</strain>
    </source>
</reference>